<keyword evidence="3" id="KW-0805">Transcription regulation</keyword>
<name>A0A0S2THF3_9GAMM</name>
<keyword evidence="8" id="KW-1185">Reference proteome</keyword>
<dbReference type="InterPro" id="IPR002078">
    <property type="entry name" value="Sigma_54_int"/>
</dbReference>
<dbReference type="GO" id="GO:0043565">
    <property type="term" value="F:sequence-specific DNA binding"/>
    <property type="evidence" value="ECO:0007669"/>
    <property type="project" value="InterPro"/>
</dbReference>
<dbReference type="PANTHER" id="PTHR32071">
    <property type="entry name" value="TRANSCRIPTIONAL REGULATORY PROTEIN"/>
    <property type="match status" value="1"/>
</dbReference>
<dbReference type="Pfam" id="PF00158">
    <property type="entry name" value="Sigma54_activat"/>
    <property type="match status" value="1"/>
</dbReference>
<gene>
    <name evidence="7" type="ORF">Tel_16170</name>
</gene>
<dbReference type="AlphaFoldDB" id="A0A0S2THF3"/>
<dbReference type="Gene3D" id="1.10.10.60">
    <property type="entry name" value="Homeodomain-like"/>
    <property type="match status" value="1"/>
</dbReference>
<dbReference type="FunFam" id="3.40.50.300:FF:000006">
    <property type="entry name" value="DNA-binding transcriptional regulator NtrC"/>
    <property type="match status" value="1"/>
</dbReference>
<dbReference type="InterPro" id="IPR003593">
    <property type="entry name" value="AAA+_ATPase"/>
</dbReference>
<dbReference type="STRING" id="1748243.Tel_16170"/>
<dbReference type="InterPro" id="IPR058031">
    <property type="entry name" value="AAA_lid_NorR"/>
</dbReference>
<dbReference type="InterPro" id="IPR027417">
    <property type="entry name" value="P-loop_NTPase"/>
</dbReference>
<keyword evidence="4" id="KW-0238">DNA-binding</keyword>
<dbReference type="Pfam" id="PF25601">
    <property type="entry name" value="AAA_lid_14"/>
    <property type="match status" value="1"/>
</dbReference>
<keyword evidence="2" id="KW-0067">ATP-binding</keyword>
<dbReference type="InterPro" id="IPR003018">
    <property type="entry name" value="GAF"/>
</dbReference>
<evidence type="ECO:0000256" key="3">
    <source>
        <dbReference type="ARBA" id="ARBA00023015"/>
    </source>
</evidence>
<evidence type="ECO:0000259" key="6">
    <source>
        <dbReference type="PROSITE" id="PS50045"/>
    </source>
</evidence>
<evidence type="ECO:0000313" key="8">
    <source>
        <dbReference type="Proteomes" id="UP000055136"/>
    </source>
</evidence>
<dbReference type="InterPro" id="IPR025944">
    <property type="entry name" value="Sigma_54_int_dom_CS"/>
</dbReference>
<dbReference type="SUPFAM" id="SSF46689">
    <property type="entry name" value="Homeodomain-like"/>
    <property type="match status" value="1"/>
</dbReference>
<dbReference type="PRINTS" id="PR01590">
    <property type="entry name" value="HTHFIS"/>
</dbReference>
<dbReference type="SMART" id="SM00382">
    <property type="entry name" value="AAA"/>
    <property type="match status" value="1"/>
</dbReference>
<dbReference type="SMART" id="SM00065">
    <property type="entry name" value="GAF"/>
    <property type="match status" value="1"/>
</dbReference>
<dbReference type="InterPro" id="IPR009057">
    <property type="entry name" value="Homeodomain-like_sf"/>
</dbReference>
<evidence type="ECO:0000256" key="4">
    <source>
        <dbReference type="ARBA" id="ARBA00023125"/>
    </source>
</evidence>
<evidence type="ECO:0000256" key="2">
    <source>
        <dbReference type="ARBA" id="ARBA00022840"/>
    </source>
</evidence>
<accession>A0A0S2THF3</accession>
<dbReference type="Pfam" id="PF01590">
    <property type="entry name" value="GAF"/>
    <property type="match status" value="1"/>
</dbReference>
<evidence type="ECO:0000313" key="7">
    <source>
        <dbReference type="EMBL" id="ALP54562.1"/>
    </source>
</evidence>
<dbReference type="PROSITE" id="PS50045">
    <property type="entry name" value="SIGMA54_INTERACT_4"/>
    <property type="match status" value="1"/>
</dbReference>
<keyword evidence="5" id="KW-0804">Transcription</keyword>
<dbReference type="InterPro" id="IPR025943">
    <property type="entry name" value="Sigma_54_int_dom_ATP-bd_2"/>
</dbReference>
<dbReference type="GO" id="GO:0005524">
    <property type="term" value="F:ATP binding"/>
    <property type="evidence" value="ECO:0007669"/>
    <property type="project" value="UniProtKB-KW"/>
</dbReference>
<dbReference type="CDD" id="cd00009">
    <property type="entry name" value="AAA"/>
    <property type="match status" value="1"/>
</dbReference>
<dbReference type="PROSITE" id="PS00675">
    <property type="entry name" value="SIGMA54_INTERACT_1"/>
    <property type="match status" value="1"/>
</dbReference>
<dbReference type="Gene3D" id="1.10.8.60">
    <property type="match status" value="1"/>
</dbReference>
<protein>
    <recommendedName>
        <fullName evidence="6">Sigma-54 factor interaction domain-containing protein</fullName>
    </recommendedName>
</protein>
<dbReference type="SUPFAM" id="SSF55781">
    <property type="entry name" value="GAF domain-like"/>
    <property type="match status" value="1"/>
</dbReference>
<proteinExistence type="predicted"/>
<dbReference type="InterPro" id="IPR029016">
    <property type="entry name" value="GAF-like_dom_sf"/>
</dbReference>
<dbReference type="Pfam" id="PF02954">
    <property type="entry name" value="HTH_8"/>
    <property type="match status" value="1"/>
</dbReference>
<dbReference type="SUPFAM" id="SSF52540">
    <property type="entry name" value="P-loop containing nucleoside triphosphate hydrolases"/>
    <property type="match status" value="1"/>
</dbReference>
<reference evidence="7" key="1">
    <citation type="submission" date="2015-10" db="EMBL/GenBank/DDBJ databases">
        <title>Description of Candidatus Tenderia electrophaga gen. nov, sp. nov., an Uncultivated Electroautotroph from a Biocathode Enrichment.</title>
        <authorList>
            <person name="Eddie B.J."/>
            <person name="Malanoski A.P."/>
            <person name="Wang Z."/>
            <person name="Hall R.J."/>
            <person name="Oh S.D."/>
            <person name="Heiner C."/>
            <person name="Lin B."/>
            <person name="Strycharz-Glaven S.M."/>
        </authorList>
    </citation>
    <scope>NUCLEOTIDE SEQUENCE [LARGE SCALE GENOMIC DNA]</scope>
    <source>
        <strain evidence="7">NRL1</strain>
    </source>
</reference>
<dbReference type="PROSITE" id="PS00676">
    <property type="entry name" value="SIGMA54_INTERACT_2"/>
    <property type="match status" value="1"/>
</dbReference>
<evidence type="ECO:0000256" key="1">
    <source>
        <dbReference type="ARBA" id="ARBA00022741"/>
    </source>
</evidence>
<dbReference type="Proteomes" id="UP000055136">
    <property type="component" value="Chromosome"/>
</dbReference>
<dbReference type="InterPro" id="IPR002197">
    <property type="entry name" value="HTH_Fis"/>
</dbReference>
<dbReference type="KEGG" id="tee:Tel_16170"/>
<dbReference type="PROSITE" id="PS00688">
    <property type="entry name" value="SIGMA54_INTERACT_3"/>
    <property type="match status" value="1"/>
</dbReference>
<dbReference type="InterPro" id="IPR025662">
    <property type="entry name" value="Sigma_54_int_dom_ATP-bd_1"/>
</dbReference>
<dbReference type="Gene3D" id="3.40.50.300">
    <property type="entry name" value="P-loop containing nucleotide triphosphate hydrolases"/>
    <property type="match status" value="1"/>
</dbReference>
<keyword evidence="1" id="KW-0547">Nucleotide-binding</keyword>
<evidence type="ECO:0000256" key="5">
    <source>
        <dbReference type="ARBA" id="ARBA00023163"/>
    </source>
</evidence>
<dbReference type="PANTHER" id="PTHR32071:SF57">
    <property type="entry name" value="C4-DICARBOXYLATE TRANSPORT TRANSCRIPTIONAL REGULATORY PROTEIN DCTD"/>
    <property type="match status" value="1"/>
</dbReference>
<organism evidence="7 8">
    <name type="scientific">Candidatus Tenderia electrophaga</name>
    <dbReference type="NCBI Taxonomy" id="1748243"/>
    <lineage>
        <taxon>Bacteria</taxon>
        <taxon>Pseudomonadati</taxon>
        <taxon>Pseudomonadota</taxon>
        <taxon>Gammaproteobacteria</taxon>
        <taxon>Candidatus Tenderiales</taxon>
        <taxon>Candidatus Tenderiaceae</taxon>
        <taxon>Candidatus Tenderia</taxon>
    </lineage>
</organism>
<sequence length="526" mass="58167">MPNQCPAFSPQIAEVIQDASRLVGQTLDPHHSIQGILALLSNKLGLTRGRVVLPAPDTRMLHIAYSHDLSKGEIDRGTYAVGEGVTGRVMATGEIALIPDVSKEPSYVAHVSAAKPTPGERVAYLAVPIMRDDTPIGVLAVHCLKTVIGHFDSDLYILQIMAAMIGQTLHIHDLIEQKTRELKEENRALRVKRREHNAVHGIIGKSGALRESIERARKAAASQATVMLVGESGSGKERFARMIHLASERREKPFVCINCAAIPANLLESELFGHEKGAFTGATNARPGKFEIAAGGTLFLDEIGDMSLDLQAKLLRVLQERCVQRIGSNRETAVDVRIISATNQRMEEAVNNGGFRLDLFYRLNVIRITLPPLRQRKDDIELLALYFLNRCNQMHTRNVMLSDAAFAQLKGYEWPGNVRQLENVVERLVIMSDDDLISEQTIRGILNEESGVALEEGGQINAMSSFQEGQPADLMPRPYSKVHPGDREAILQALDKTRGNKTLAARTLGMTPRQLHYRLDKLDIDL</sequence>
<feature type="domain" description="Sigma-54 factor interaction" evidence="6">
    <location>
        <begin position="202"/>
        <end position="430"/>
    </location>
</feature>
<dbReference type="GO" id="GO:0006355">
    <property type="term" value="P:regulation of DNA-templated transcription"/>
    <property type="evidence" value="ECO:0007669"/>
    <property type="project" value="InterPro"/>
</dbReference>
<dbReference type="Gene3D" id="3.30.450.40">
    <property type="match status" value="1"/>
</dbReference>
<dbReference type="EMBL" id="CP013099">
    <property type="protein sequence ID" value="ALP54562.1"/>
    <property type="molecule type" value="Genomic_DNA"/>
</dbReference>